<dbReference type="Proteomes" id="UP000051952">
    <property type="component" value="Unassembled WGS sequence"/>
</dbReference>
<sequence length="593" mass="68097">MFSISVAADIFGAKTNFELTFPAKPSLLELTQSTEKSFSNEISIRRPENVPQHSFHVAKFKLFDEERNKWMDLLSEGQLLSQCQLYAFQPENPWHKETPKEIPPASKPPAAPRYVQPQPQPQTARAYVATSSAVAYDTSRIGNTSYGPSSSSMYVPTRSQPQPQPPRLNVNATEDEKLRVVFAEFDVKGTRMIDMEDLKQGFRTLGLEFTTATMNDLFQKGDLNHDGRISFSEFERFAKFYPIMTDCLFYRSKAFWDEDQMNRDIQAEKDAVRQAQQNVQHTQTILTQTLRTVEEANEAIMSADGDAKDRASRLRDVAKDIDNAQRDKDRVQKERYDREGELGTLRDRERNARLAQQEVSREVEKLDRRAATLQQDFLKAEDRVKQLQQQLMEAQRVSERAGQISKQAGSDVENMRAKERDATKTADAVARELPRVEEALKEADFSVNASINRIKELEQFARDLGREADEANRRRDAGERAAAAAREQELQVQTELERLRRIADERDRQAKAREAELLEQQRQRQLITQHERALIEQELRLREQRDTLEEKETKLKTEASSFLGNLRQSMATRSYSRDPSSAAADYRGVSSGY</sequence>
<feature type="region of interest" description="Disordered" evidence="2">
    <location>
        <begin position="398"/>
        <end position="426"/>
    </location>
</feature>
<dbReference type="CDD" id="cd00051">
    <property type="entry name" value="EFh"/>
    <property type="match status" value="1"/>
</dbReference>
<dbReference type="InterPro" id="IPR002048">
    <property type="entry name" value="EF_hand_dom"/>
</dbReference>
<feature type="compositionally biased region" description="Polar residues" evidence="2">
    <location>
        <begin position="559"/>
        <end position="579"/>
    </location>
</feature>
<dbReference type="AlphaFoldDB" id="A0A0S4JWH7"/>
<evidence type="ECO:0000313" key="5">
    <source>
        <dbReference type="Proteomes" id="UP000051952"/>
    </source>
</evidence>
<gene>
    <name evidence="4" type="ORF">BSAL_44730</name>
</gene>
<dbReference type="EMBL" id="CYKH01002194">
    <property type="protein sequence ID" value="CUG93778.1"/>
    <property type="molecule type" value="Genomic_DNA"/>
</dbReference>
<feature type="compositionally biased region" description="Polar residues" evidence="2">
    <location>
        <begin position="140"/>
        <end position="159"/>
    </location>
</feature>
<proteinExistence type="predicted"/>
<name>A0A0S4JWH7_BODSA</name>
<dbReference type="SMART" id="SM00054">
    <property type="entry name" value="EFh"/>
    <property type="match status" value="2"/>
</dbReference>
<dbReference type="SUPFAM" id="SSF57997">
    <property type="entry name" value="Tropomyosin"/>
    <property type="match status" value="1"/>
</dbReference>
<feature type="compositionally biased region" description="Basic and acidic residues" evidence="2">
    <location>
        <begin position="413"/>
        <end position="426"/>
    </location>
</feature>
<feature type="domain" description="EF-hand" evidence="3">
    <location>
        <begin position="173"/>
        <end position="208"/>
    </location>
</feature>
<dbReference type="OMA" id="GQLTDYC"/>
<dbReference type="GO" id="GO:0005509">
    <property type="term" value="F:calcium ion binding"/>
    <property type="evidence" value="ECO:0007669"/>
    <property type="project" value="InterPro"/>
</dbReference>
<feature type="region of interest" description="Disordered" evidence="2">
    <location>
        <begin position="96"/>
        <end position="126"/>
    </location>
</feature>
<feature type="compositionally biased region" description="Basic and acidic residues" evidence="2">
    <location>
        <begin position="545"/>
        <end position="557"/>
    </location>
</feature>
<accession>A0A0S4JWH7</accession>
<evidence type="ECO:0000259" key="3">
    <source>
        <dbReference type="PROSITE" id="PS50222"/>
    </source>
</evidence>
<dbReference type="PROSITE" id="PS00018">
    <property type="entry name" value="EF_HAND_1"/>
    <property type="match status" value="1"/>
</dbReference>
<feature type="compositionally biased region" description="Pro residues" evidence="2">
    <location>
        <begin position="101"/>
        <end position="111"/>
    </location>
</feature>
<evidence type="ECO:0000313" key="4">
    <source>
        <dbReference type="EMBL" id="CUG93778.1"/>
    </source>
</evidence>
<dbReference type="OrthoDB" id="26525at2759"/>
<feature type="region of interest" description="Disordered" evidence="2">
    <location>
        <begin position="139"/>
        <end position="169"/>
    </location>
</feature>
<keyword evidence="1" id="KW-0106">Calcium</keyword>
<dbReference type="Pfam" id="PF13499">
    <property type="entry name" value="EF-hand_7"/>
    <property type="match status" value="1"/>
</dbReference>
<organism evidence="4 5">
    <name type="scientific">Bodo saltans</name>
    <name type="common">Flagellated protozoan</name>
    <dbReference type="NCBI Taxonomy" id="75058"/>
    <lineage>
        <taxon>Eukaryota</taxon>
        <taxon>Discoba</taxon>
        <taxon>Euglenozoa</taxon>
        <taxon>Kinetoplastea</taxon>
        <taxon>Metakinetoplastina</taxon>
        <taxon>Eubodonida</taxon>
        <taxon>Bodonidae</taxon>
        <taxon>Bodo</taxon>
    </lineage>
</organism>
<dbReference type="SUPFAM" id="SSF47473">
    <property type="entry name" value="EF-hand"/>
    <property type="match status" value="1"/>
</dbReference>
<keyword evidence="5" id="KW-1185">Reference proteome</keyword>
<evidence type="ECO:0000256" key="2">
    <source>
        <dbReference type="SAM" id="MobiDB-lite"/>
    </source>
</evidence>
<dbReference type="Gene3D" id="3.10.20.650">
    <property type="match status" value="1"/>
</dbReference>
<feature type="domain" description="EF-hand" evidence="3">
    <location>
        <begin position="209"/>
        <end position="244"/>
    </location>
</feature>
<dbReference type="Gene3D" id="1.10.238.10">
    <property type="entry name" value="EF-hand"/>
    <property type="match status" value="1"/>
</dbReference>
<dbReference type="PROSITE" id="PS50222">
    <property type="entry name" value="EF_HAND_2"/>
    <property type="match status" value="2"/>
</dbReference>
<dbReference type="InterPro" id="IPR018247">
    <property type="entry name" value="EF_Hand_1_Ca_BS"/>
</dbReference>
<dbReference type="VEuPathDB" id="TriTrypDB:BSAL_44730"/>
<feature type="region of interest" description="Disordered" evidence="2">
    <location>
        <begin position="545"/>
        <end position="593"/>
    </location>
</feature>
<reference evidence="5" key="1">
    <citation type="submission" date="2015-09" db="EMBL/GenBank/DDBJ databases">
        <authorList>
            <consortium name="Pathogen Informatics"/>
        </authorList>
    </citation>
    <scope>NUCLEOTIDE SEQUENCE [LARGE SCALE GENOMIC DNA]</scope>
    <source>
        <strain evidence="5">Lake Konstanz</strain>
    </source>
</reference>
<protein>
    <submittedName>
        <fullName evidence="4">Calcium-binding protein, putative</fullName>
    </submittedName>
</protein>
<dbReference type="InterPro" id="IPR011992">
    <property type="entry name" value="EF-hand-dom_pair"/>
</dbReference>
<evidence type="ECO:0000256" key="1">
    <source>
        <dbReference type="ARBA" id="ARBA00022837"/>
    </source>
</evidence>